<feature type="domain" description="Thoeris protein ThsB TIR-like" evidence="1">
    <location>
        <begin position="26"/>
        <end position="121"/>
    </location>
</feature>
<sequence length="182" mass="20919">MTGFYSDPNMNGLLAALMKPARRKVFVSYHHGGDQAYYDEFSRFFHDQYEAIRDNSLERMIQSDNTEYVMQQIREKYIAGTSCTIIMIGAESHQRKYLDWEIKATLDKCHGLIGIVLPTHTKNPAGEIVVPDRFLDNCKSGYAAWAHWSELTAQSLTQLIDTAIAKPQWQIDNSRPMRQRNG</sequence>
<dbReference type="SUPFAM" id="SSF52206">
    <property type="entry name" value="Hypothetical protein MTH538"/>
    <property type="match status" value="1"/>
</dbReference>
<gene>
    <name evidence="2" type="ordered locus">Galf_1223</name>
</gene>
<dbReference type="EMBL" id="CP002159">
    <property type="protein sequence ID" value="ADL55251.1"/>
    <property type="molecule type" value="Genomic_DNA"/>
</dbReference>
<proteinExistence type="predicted"/>
<accession>D9SFF4</accession>
<dbReference type="AlphaFoldDB" id="D9SFF4"/>
<protein>
    <recommendedName>
        <fullName evidence="1">Thoeris protein ThsB TIR-like domain-containing protein</fullName>
    </recommendedName>
</protein>
<dbReference type="RefSeq" id="WP_013293190.1">
    <property type="nucleotide sequence ID" value="NC_014394.1"/>
</dbReference>
<evidence type="ECO:0000259" key="1">
    <source>
        <dbReference type="Pfam" id="PF08937"/>
    </source>
</evidence>
<dbReference type="STRING" id="395494.Galf_1223"/>
<dbReference type="HOGENOM" id="CLU_115337_0_0_4"/>
<keyword evidence="3" id="KW-1185">Reference proteome</keyword>
<dbReference type="OrthoDB" id="9811746at2"/>
<dbReference type="KEGG" id="gca:Galf_1223"/>
<dbReference type="eggNOG" id="ENOG5030DRP">
    <property type="taxonomic scope" value="Bacteria"/>
</dbReference>
<dbReference type="InterPro" id="IPR036490">
    <property type="entry name" value="ThsB_TIR-like_sf"/>
</dbReference>
<dbReference type="InterPro" id="IPR015032">
    <property type="entry name" value="ThsB__TIR-like_domain"/>
</dbReference>
<name>D9SFF4_GALCS</name>
<dbReference type="Proteomes" id="UP000001235">
    <property type="component" value="Chromosome"/>
</dbReference>
<dbReference type="Pfam" id="PF08937">
    <property type="entry name" value="ThsB_TIR"/>
    <property type="match status" value="1"/>
</dbReference>
<organism evidence="2 3">
    <name type="scientific">Gallionella capsiferriformans (strain ES-2)</name>
    <name type="common">Gallionella ferruginea capsiferriformans (strain ES-2)</name>
    <dbReference type="NCBI Taxonomy" id="395494"/>
    <lineage>
        <taxon>Bacteria</taxon>
        <taxon>Pseudomonadati</taxon>
        <taxon>Pseudomonadota</taxon>
        <taxon>Betaproteobacteria</taxon>
        <taxon>Nitrosomonadales</taxon>
        <taxon>Gallionellaceae</taxon>
        <taxon>Gallionella</taxon>
    </lineage>
</organism>
<reference evidence="2 3" key="1">
    <citation type="submission" date="2010-08" db="EMBL/GenBank/DDBJ databases">
        <title>Complete sequence of Gallionella capsiferriformans ES-2.</title>
        <authorList>
            <consortium name="US DOE Joint Genome Institute"/>
            <person name="Lucas S."/>
            <person name="Copeland A."/>
            <person name="Lapidus A."/>
            <person name="Cheng J.-F."/>
            <person name="Bruce D."/>
            <person name="Goodwin L."/>
            <person name="Pitluck S."/>
            <person name="Chertkov O."/>
            <person name="Davenport K.W."/>
            <person name="Detter J.C."/>
            <person name="Han C."/>
            <person name="Tapia R."/>
            <person name="Land M."/>
            <person name="Hauser L."/>
            <person name="Chang Y.-J."/>
            <person name="Jeffries C."/>
            <person name="Kyrpides N."/>
            <person name="Ivanova N."/>
            <person name="Mikhailova N."/>
            <person name="Shelobolina E.S."/>
            <person name="Picardal F."/>
            <person name="Roden E."/>
            <person name="Emerson D."/>
            <person name="Woyke T."/>
        </authorList>
    </citation>
    <scope>NUCLEOTIDE SEQUENCE [LARGE SCALE GENOMIC DNA]</scope>
    <source>
        <strain evidence="2 3">ES-2</strain>
    </source>
</reference>
<evidence type="ECO:0000313" key="3">
    <source>
        <dbReference type="Proteomes" id="UP000001235"/>
    </source>
</evidence>
<evidence type="ECO:0000313" key="2">
    <source>
        <dbReference type="EMBL" id="ADL55251.1"/>
    </source>
</evidence>